<evidence type="ECO:0000256" key="1">
    <source>
        <dbReference type="PROSITE-ProRule" id="PRU00169"/>
    </source>
</evidence>
<dbReference type="PANTHER" id="PTHR44520">
    <property type="entry name" value="RESPONSE REGULATOR RCP1-RELATED"/>
    <property type="match status" value="1"/>
</dbReference>
<name>A0AAU8JB67_9CYAN</name>
<dbReference type="RefSeq" id="WP_354635192.1">
    <property type="nucleotide sequence ID" value="NZ_CP159837.1"/>
</dbReference>
<sequence length="149" mass="17004">MNTRLVEVLLVEDDEAEADLTRETLQDQSISVKLNTVEDGIEAMAYLLQKGEYANAVRPDVILLDLNMPKKDGREVLKELKNDDNLKHIPVLVLTNSSSDKDILIAYQLGANCYLKKPILLDEFAHVLKLIDRFWFNLVTLPIWPTQIN</sequence>
<feature type="domain" description="Response regulatory" evidence="2">
    <location>
        <begin position="7"/>
        <end position="132"/>
    </location>
</feature>
<dbReference type="GO" id="GO:0000160">
    <property type="term" value="P:phosphorelay signal transduction system"/>
    <property type="evidence" value="ECO:0007669"/>
    <property type="project" value="InterPro"/>
</dbReference>
<dbReference type="InterPro" id="IPR052893">
    <property type="entry name" value="TCS_response_regulator"/>
</dbReference>
<dbReference type="PROSITE" id="PS50110">
    <property type="entry name" value="RESPONSE_REGULATORY"/>
    <property type="match status" value="1"/>
</dbReference>
<dbReference type="Pfam" id="PF00072">
    <property type="entry name" value="Response_reg"/>
    <property type="match status" value="1"/>
</dbReference>
<protein>
    <submittedName>
        <fullName evidence="3">Response regulator</fullName>
    </submittedName>
</protein>
<accession>A0AAU8JB67</accession>
<evidence type="ECO:0000313" key="3">
    <source>
        <dbReference type="EMBL" id="XCM36412.1"/>
    </source>
</evidence>
<dbReference type="InterPro" id="IPR001789">
    <property type="entry name" value="Sig_transdc_resp-reg_receiver"/>
</dbReference>
<dbReference type="PANTHER" id="PTHR44520:SF2">
    <property type="entry name" value="RESPONSE REGULATOR RCP1"/>
    <property type="match status" value="1"/>
</dbReference>
<dbReference type="SMART" id="SM00448">
    <property type="entry name" value="REC"/>
    <property type="match status" value="1"/>
</dbReference>
<gene>
    <name evidence="3" type="ORF">ABWT76_005171</name>
</gene>
<evidence type="ECO:0000259" key="2">
    <source>
        <dbReference type="PROSITE" id="PS50110"/>
    </source>
</evidence>
<reference evidence="3" key="1">
    <citation type="submission" date="2024-07" db="EMBL/GenBank/DDBJ databases">
        <authorList>
            <person name="Kim Y.J."/>
            <person name="Jeong J.Y."/>
        </authorList>
    </citation>
    <scope>NUCLEOTIDE SEQUENCE</scope>
    <source>
        <strain evidence="3">GIHE-MW2</strain>
    </source>
</reference>
<organism evidence="3">
    <name type="scientific">Planktothricoides raciborskii GIHE-MW2</name>
    <dbReference type="NCBI Taxonomy" id="2792601"/>
    <lineage>
        <taxon>Bacteria</taxon>
        <taxon>Bacillati</taxon>
        <taxon>Cyanobacteriota</taxon>
        <taxon>Cyanophyceae</taxon>
        <taxon>Oscillatoriophycideae</taxon>
        <taxon>Oscillatoriales</taxon>
        <taxon>Oscillatoriaceae</taxon>
        <taxon>Planktothricoides</taxon>
    </lineage>
</organism>
<proteinExistence type="predicted"/>
<dbReference type="CDD" id="cd17557">
    <property type="entry name" value="REC_Rcp-like"/>
    <property type="match status" value="1"/>
</dbReference>
<dbReference type="EMBL" id="CP159837">
    <property type="protein sequence ID" value="XCM36412.1"/>
    <property type="molecule type" value="Genomic_DNA"/>
</dbReference>
<dbReference type="InterPro" id="IPR011006">
    <property type="entry name" value="CheY-like_superfamily"/>
</dbReference>
<dbReference type="AlphaFoldDB" id="A0AAU8JB67"/>
<feature type="modified residue" description="4-aspartylphosphate" evidence="1">
    <location>
        <position position="65"/>
    </location>
</feature>
<dbReference type="Gene3D" id="3.40.50.2300">
    <property type="match status" value="1"/>
</dbReference>
<dbReference type="SUPFAM" id="SSF52172">
    <property type="entry name" value="CheY-like"/>
    <property type="match status" value="1"/>
</dbReference>
<keyword evidence="1" id="KW-0597">Phosphoprotein</keyword>